<name>A0AAU0UKU4_9FIRM</name>
<dbReference type="GO" id="GO:0052693">
    <property type="term" value="F:epoxyqueuosine reductase activity"/>
    <property type="evidence" value="ECO:0007669"/>
    <property type="project" value="UniProtKB-EC"/>
</dbReference>
<dbReference type="InterPro" id="IPR013542">
    <property type="entry name" value="QueG_DUF1730"/>
</dbReference>
<evidence type="ECO:0000313" key="11">
    <source>
        <dbReference type="Proteomes" id="UP001329915"/>
    </source>
</evidence>
<keyword evidence="8" id="KW-0411">Iron-sulfur</keyword>
<dbReference type="PANTHER" id="PTHR30002:SF4">
    <property type="entry name" value="EPOXYQUEUOSINE REDUCTASE"/>
    <property type="match status" value="1"/>
</dbReference>
<dbReference type="InterPro" id="IPR017896">
    <property type="entry name" value="4Fe4S_Fe-S-bd"/>
</dbReference>
<dbReference type="InterPro" id="IPR016024">
    <property type="entry name" value="ARM-type_fold"/>
</dbReference>
<keyword evidence="1" id="KW-0004">4Fe-4S</keyword>
<keyword evidence="7" id="KW-0408">Iron</keyword>
<dbReference type="Pfam" id="PF08331">
    <property type="entry name" value="QueG_DUF1730"/>
    <property type="match status" value="1"/>
</dbReference>
<dbReference type="Gene3D" id="3.30.70.20">
    <property type="match status" value="1"/>
</dbReference>
<sequence length="370" mass="41650">MQFLHDFAQREGVVLGWCKPEVDSDAAAFLAERQELGLAAPFVRWSPTERTQPGLLLDGVRTVISLAYPYEISHNNPDTEARGTIARFSRGRDYHLVVRQKLERLAEICQARFNTANIACNIDTGPLIDRYWAAKTGLGGYGKNTAIITEEYGSWVTLGELLLDVGLSEVQQHDPFMAGTCQGCNRCISACPTGAIEAPYRVNPYKCLSFLTQQKGIFPRHYRDKLGNRVYGCDRCQEVCPYNVELLREGIKKKPRISDDDVEKVYPRLDFLLGLTNKKFKYFFAGTALGWRGKAVIQRNALIAFGNLGYLTEAVFQAAECENPNLRTHAYWAISKAGGSKNIDYLIKRLKLETDPEALGELHYCLSRYV</sequence>
<dbReference type="GO" id="GO:0008616">
    <property type="term" value="P:tRNA queuosine(34) biosynthetic process"/>
    <property type="evidence" value="ECO:0007669"/>
    <property type="project" value="UniProtKB-KW"/>
</dbReference>
<dbReference type="SUPFAM" id="SSF48371">
    <property type="entry name" value="ARM repeat"/>
    <property type="match status" value="1"/>
</dbReference>
<evidence type="ECO:0000256" key="7">
    <source>
        <dbReference type="ARBA" id="ARBA00023004"/>
    </source>
</evidence>
<dbReference type="Proteomes" id="UP001329915">
    <property type="component" value="Chromosome"/>
</dbReference>
<keyword evidence="3" id="KW-0819">tRNA processing</keyword>
<dbReference type="GO" id="GO:0046872">
    <property type="term" value="F:metal ion binding"/>
    <property type="evidence" value="ECO:0007669"/>
    <property type="project" value="UniProtKB-KW"/>
</dbReference>
<dbReference type="RefSeq" id="WP_366924004.1">
    <property type="nucleotide sequence ID" value="NZ_CP121694.1"/>
</dbReference>
<keyword evidence="11" id="KW-1185">Reference proteome</keyword>
<evidence type="ECO:0000256" key="1">
    <source>
        <dbReference type="ARBA" id="ARBA00022485"/>
    </source>
</evidence>
<proteinExistence type="predicted"/>
<dbReference type="PROSITE" id="PS51379">
    <property type="entry name" value="4FE4S_FER_2"/>
    <property type="match status" value="2"/>
</dbReference>
<keyword evidence="6 10" id="KW-0560">Oxidoreductase</keyword>
<evidence type="ECO:0000256" key="2">
    <source>
        <dbReference type="ARBA" id="ARBA00022490"/>
    </source>
</evidence>
<dbReference type="InterPro" id="IPR004453">
    <property type="entry name" value="QueG"/>
</dbReference>
<dbReference type="InterPro" id="IPR017900">
    <property type="entry name" value="4Fe4S_Fe_S_CS"/>
</dbReference>
<dbReference type="KEGG" id="dbc:MFMK1_000943"/>
<evidence type="ECO:0000256" key="5">
    <source>
        <dbReference type="ARBA" id="ARBA00022785"/>
    </source>
</evidence>
<protein>
    <submittedName>
        <fullName evidence="10">tRNA epoxyqueuosine(34) reductase QueG</fullName>
        <ecNumber evidence="10">1.17.99.6</ecNumber>
    </submittedName>
</protein>
<keyword evidence="4" id="KW-0479">Metal-binding</keyword>
<keyword evidence="2" id="KW-0963">Cytoplasm</keyword>
<feature type="domain" description="4Fe-4S ferredoxin-type" evidence="9">
    <location>
        <begin position="169"/>
        <end position="201"/>
    </location>
</feature>
<evidence type="ECO:0000259" key="9">
    <source>
        <dbReference type="PROSITE" id="PS51379"/>
    </source>
</evidence>
<evidence type="ECO:0000256" key="3">
    <source>
        <dbReference type="ARBA" id="ARBA00022694"/>
    </source>
</evidence>
<dbReference type="GO" id="GO:0051539">
    <property type="term" value="F:4 iron, 4 sulfur cluster binding"/>
    <property type="evidence" value="ECO:0007669"/>
    <property type="project" value="UniProtKB-KW"/>
</dbReference>
<evidence type="ECO:0000256" key="6">
    <source>
        <dbReference type="ARBA" id="ARBA00023002"/>
    </source>
</evidence>
<accession>A0AAU0UKU4</accession>
<feature type="domain" description="4Fe-4S ferredoxin-type" evidence="9">
    <location>
        <begin position="219"/>
        <end position="250"/>
    </location>
</feature>
<dbReference type="Pfam" id="PF13484">
    <property type="entry name" value="Fer4_16"/>
    <property type="match status" value="1"/>
</dbReference>
<dbReference type="AlphaFoldDB" id="A0AAU0UKU4"/>
<reference evidence="10 11" key="1">
    <citation type="submission" date="2023-04" db="EMBL/GenBank/DDBJ databases">
        <authorList>
            <person name="Hsu D."/>
        </authorList>
    </citation>
    <scope>NUCLEOTIDE SEQUENCE [LARGE SCALE GENOMIC DNA]</scope>
    <source>
        <strain evidence="10 11">MK1</strain>
    </source>
</reference>
<dbReference type="EMBL" id="CP121694">
    <property type="protein sequence ID" value="WRO21147.1"/>
    <property type="molecule type" value="Genomic_DNA"/>
</dbReference>
<evidence type="ECO:0000313" key="10">
    <source>
        <dbReference type="EMBL" id="WRO21147.1"/>
    </source>
</evidence>
<dbReference type="NCBIfam" id="TIGR00276">
    <property type="entry name" value="tRNA epoxyqueuosine(34) reductase QueG"/>
    <property type="match status" value="1"/>
</dbReference>
<dbReference type="PROSITE" id="PS00198">
    <property type="entry name" value="4FE4S_FER_1"/>
    <property type="match status" value="1"/>
</dbReference>
<evidence type="ECO:0000256" key="8">
    <source>
        <dbReference type="ARBA" id="ARBA00023014"/>
    </source>
</evidence>
<dbReference type="EC" id="1.17.99.6" evidence="10"/>
<dbReference type="SUPFAM" id="SSF46548">
    <property type="entry name" value="alpha-helical ferredoxin"/>
    <property type="match status" value="1"/>
</dbReference>
<gene>
    <name evidence="10" type="primary">queG</name>
    <name evidence="10" type="ORF">MFMK1_000943</name>
</gene>
<evidence type="ECO:0000256" key="4">
    <source>
        <dbReference type="ARBA" id="ARBA00022723"/>
    </source>
</evidence>
<keyword evidence="5" id="KW-0671">Queuosine biosynthesis</keyword>
<organism evidence="10 11">
    <name type="scientific">Metallumcola ferriviriculae</name>
    <dbReference type="NCBI Taxonomy" id="3039180"/>
    <lineage>
        <taxon>Bacteria</taxon>
        <taxon>Bacillati</taxon>
        <taxon>Bacillota</taxon>
        <taxon>Clostridia</taxon>
        <taxon>Neomoorellales</taxon>
        <taxon>Desulfitibacteraceae</taxon>
        <taxon>Metallumcola</taxon>
    </lineage>
</organism>
<dbReference type="PANTHER" id="PTHR30002">
    <property type="entry name" value="EPOXYQUEUOSINE REDUCTASE"/>
    <property type="match status" value="1"/>
</dbReference>